<dbReference type="PROSITE" id="PS00108">
    <property type="entry name" value="PROTEIN_KINASE_ST"/>
    <property type="match status" value="1"/>
</dbReference>
<evidence type="ECO:0000259" key="9">
    <source>
        <dbReference type="PROSITE" id="PS50011"/>
    </source>
</evidence>
<evidence type="ECO:0000256" key="8">
    <source>
        <dbReference type="RuleBase" id="RU000304"/>
    </source>
</evidence>
<sequence>RYLEDFEEVSHLGSGSFGSVNACLSRLDGCMYAVKEDIRGSSHWTDSALRRLLREVFALAALCNQADIRTFHIVRYHQAWFEDNGTLFIQTELCSATLRDEMTGKLKDEKSDGGTHILLALELVHEKGMVHLDIKPENIFTKNGLYKLGDFGLAHVLTKEGHTNSDVEEGDSRYMPKDLLNGSPSDLTKARICSMMPSSTMYEVCLNKPLPICGKEWHDLREGKLSSLPGTLPCLYTIIREMMHPNPDKRPSATDLLSRKELSCESDNLFLFGRNTMSSYKVCLTKKSSQAALKRSRSWEL</sequence>
<keyword evidence="5" id="KW-0652">Protein synthesis inhibitor</keyword>
<evidence type="ECO:0000256" key="3">
    <source>
        <dbReference type="ARBA" id="ARBA00022777"/>
    </source>
</evidence>
<organism evidence="10 11">
    <name type="scientific">Thalassiosira pseudonana</name>
    <name type="common">Marine diatom</name>
    <name type="synonym">Cyclotella nana</name>
    <dbReference type="NCBI Taxonomy" id="35128"/>
    <lineage>
        <taxon>Eukaryota</taxon>
        <taxon>Sar</taxon>
        <taxon>Stramenopiles</taxon>
        <taxon>Ochrophyta</taxon>
        <taxon>Bacillariophyta</taxon>
        <taxon>Coscinodiscophyceae</taxon>
        <taxon>Thalassiosirophycidae</taxon>
        <taxon>Thalassiosirales</taxon>
        <taxon>Thalassiosiraceae</taxon>
        <taxon>Thalassiosira</taxon>
    </lineage>
</organism>
<keyword evidence="11" id="KW-1185">Reference proteome</keyword>
<reference evidence="10 11" key="2">
    <citation type="journal article" date="2008" name="Nature">
        <title>The Phaeodactylum genome reveals the evolutionary history of diatom genomes.</title>
        <authorList>
            <person name="Bowler C."/>
            <person name="Allen A.E."/>
            <person name="Badger J.H."/>
            <person name="Grimwood J."/>
            <person name="Jabbari K."/>
            <person name="Kuo A."/>
            <person name="Maheswari U."/>
            <person name="Martens C."/>
            <person name="Maumus F."/>
            <person name="Otillar R.P."/>
            <person name="Rayko E."/>
            <person name="Salamov A."/>
            <person name="Vandepoele K."/>
            <person name="Beszteri B."/>
            <person name="Gruber A."/>
            <person name="Heijde M."/>
            <person name="Katinka M."/>
            <person name="Mock T."/>
            <person name="Valentin K."/>
            <person name="Verret F."/>
            <person name="Berges J.A."/>
            <person name="Brownlee C."/>
            <person name="Cadoret J.P."/>
            <person name="Chiovitti A."/>
            <person name="Choi C.J."/>
            <person name="Coesel S."/>
            <person name="De Martino A."/>
            <person name="Detter J.C."/>
            <person name="Durkin C."/>
            <person name="Falciatore A."/>
            <person name="Fournet J."/>
            <person name="Haruta M."/>
            <person name="Huysman M.J."/>
            <person name="Jenkins B.D."/>
            <person name="Jiroutova K."/>
            <person name="Jorgensen R.E."/>
            <person name="Joubert Y."/>
            <person name="Kaplan A."/>
            <person name="Kroger N."/>
            <person name="Kroth P.G."/>
            <person name="La Roche J."/>
            <person name="Lindquist E."/>
            <person name="Lommer M."/>
            <person name="Martin-Jezequel V."/>
            <person name="Lopez P.J."/>
            <person name="Lucas S."/>
            <person name="Mangogna M."/>
            <person name="McGinnis K."/>
            <person name="Medlin L.K."/>
            <person name="Montsant A."/>
            <person name="Oudot-Le Secq M.P."/>
            <person name="Napoli C."/>
            <person name="Obornik M."/>
            <person name="Parker M.S."/>
            <person name="Petit J.L."/>
            <person name="Porcel B.M."/>
            <person name="Poulsen N."/>
            <person name="Robison M."/>
            <person name="Rychlewski L."/>
            <person name="Rynearson T.A."/>
            <person name="Schmutz J."/>
            <person name="Shapiro H."/>
            <person name="Siaut M."/>
            <person name="Stanley M."/>
            <person name="Sussman M.R."/>
            <person name="Taylor A.R."/>
            <person name="Vardi A."/>
            <person name="von Dassow P."/>
            <person name="Vyverman W."/>
            <person name="Willis A."/>
            <person name="Wyrwicz L.S."/>
            <person name="Rokhsar D.S."/>
            <person name="Weissenbach J."/>
            <person name="Armbrust E.V."/>
            <person name="Green B.R."/>
            <person name="Van de Peer Y."/>
            <person name="Grigoriev I.V."/>
        </authorList>
    </citation>
    <scope>NUCLEOTIDE SEQUENCE [LARGE SCALE GENOMIC DNA]</scope>
    <source>
        <strain evidence="10 11">CCMP1335</strain>
    </source>
</reference>
<dbReference type="FunFam" id="1.10.510.10:FF:001589">
    <property type="entry name" value="Probable protein kinase DDB_G0277539"/>
    <property type="match status" value="1"/>
</dbReference>
<evidence type="ECO:0000256" key="2">
    <source>
        <dbReference type="ARBA" id="ARBA00022741"/>
    </source>
</evidence>
<keyword evidence="1" id="KW-0808">Transferase</keyword>
<dbReference type="GO" id="GO:0005737">
    <property type="term" value="C:cytoplasm"/>
    <property type="evidence" value="ECO:0000318"/>
    <property type="project" value="GO_Central"/>
</dbReference>
<evidence type="ECO:0000313" key="10">
    <source>
        <dbReference type="EMBL" id="EED90599.1"/>
    </source>
</evidence>
<dbReference type="Gene3D" id="3.30.200.20">
    <property type="entry name" value="Phosphorylase Kinase, domain 1"/>
    <property type="match status" value="1"/>
</dbReference>
<dbReference type="GeneID" id="7450126"/>
<dbReference type="PROSITE" id="PS00107">
    <property type="entry name" value="PROTEIN_KINASE_ATP"/>
    <property type="match status" value="1"/>
</dbReference>
<dbReference type="PANTHER" id="PTHR11042:SF185">
    <property type="entry name" value="WEE1-LIKE PROTEIN KINASE"/>
    <property type="match status" value="1"/>
</dbReference>
<dbReference type="PANTHER" id="PTHR11042">
    <property type="entry name" value="EUKARYOTIC TRANSLATION INITIATION FACTOR 2-ALPHA KINASE EIF2-ALPHA KINASE -RELATED"/>
    <property type="match status" value="1"/>
</dbReference>
<dbReference type="Pfam" id="PF00069">
    <property type="entry name" value="Pkinase"/>
    <property type="match status" value="1"/>
</dbReference>
<dbReference type="Proteomes" id="UP000001449">
    <property type="component" value="Chromosome 8"/>
</dbReference>
<evidence type="ECO:0000313" key="11">
    <source>
        <dbReference type="Proteomes" id="UP000001449"/>
    </source>
</evidence>
<feature type="binding site" evidence="7">
    <location>
        <position position="35"/>
    </location>
    <ligand>
        <name>ATP</name>
        <dbReference type="ChEBI" id="CHEBI:30616"/>
    </ligand>
</feature>
<dbReference type="AlphaFoldDB" id="B8C6N1"/>
<dbReference type="GO" id="GO:0004713">
    <property type="term" value="F:protein tyrosine kinase activity"/>
    <property type="evidence" value="ECO:0000318"/>
    <property type="project" value="GO_Central"/>
</dbReference>
<evidence type="ECO:0000256" key="4">
    <source>
        <dbReference type="ARBA" id="ARBA00022840"/>
    </source>
</evidence>
<dbReference type="InterPro" id="IPR017441">
    <property type="entry name" value="Protein_kinase_ATP_BS"/>
</dbReference>
<dbReference type="HOGENOM" id="CLU_000288_25_1_1"/>
<name>B8C6N1_THAPS</name>
<dbReference type="RefSeq" id="XP_002291748.1">
    <property type="nucleotide sequence ID" value="XM_002291712.1"/>
</dbReference>
<keyword evidence="8" id="KW-0723">Serine/threonine-protein kinase</keyword>
<evidence type="ECO:0000256" key="5">
    <source>
        <dbReference type="ARBA" id="ARBA00023193"/>
    </source>
</evidence>
<dbReference type="PROSITE" id="PS50011">
    <property type="entry name" value="PROTEIN_KINASE_DOM"/>
    <property type="match status" value="1"/>
</dbReference>
<dbReference type="GO" id="GO:0004674">
    <property type="term" value="F:protein serine/threonine kinase activity"/>
    <property type="evidence" value="ECO:0007669"/>
    <property type="project" value="UniProtKB-KW"/>
</dbReference>
<dbReference type="eggNOG" id="KOG0601">
    <property type="taxonomic scope" value="Eukaryota"/>
</dbReference>
<feature type="non-terminal residue" evidence="10">
    <location>
        <position position="1"/>
    </location>
</feature>
<keyword evidence="4 7" id="KW-0067">ATP-binding</keyword>
<dbReference type="InParanoid" id="B8C6N1"/>
<evidence type="ECO:0000256" key="6">
    <source>
        <dbReference type="ARBA" id="ARBA00037982"/>
    </source>
</evidence>
<keyword evidence="3" id="KW-0418">Kinase</keyword>
<dbReference type="EMBL" id="CM000644">
    <property type="protein sequence ID" value="EED90599.1"/>
    <property type="molecule type" value="Genomic_DNA"/>
</dbReference>
<gene>
    <name evidence="10" type="ORF">THAPSDRAFT_263366</name>
</gene>
<dbReference type="SMART" id="SM00220">
    <property type="entry name" value="S_TKc"/>
    <property type="match status" value="1"/>
</dbReference>
<dbReference type="InterPro" id="IPR008271">
    <property type="entry name" value="Ser/Thr_kinase_AS"/>
</dbReference>
<evidence type="ECO:0000256" key="1">
    <source>
        <dbReference type="ARBA" id="ARBA00022679"/>
    </source>
</evidence>
<feature type="domain" description="Protein kinase" evidence="9">
    <location>
        <begin position="6"/>
        <end position="271"/>
    </location>
</feature>
<dbReference type="STRING" id="35128.B8C6N1"/>
<evidence type="ECO:0000256" key="7">
    <source>
        <dbReference type="PROSITE-ProRule" id="PRU10141"/>
    </source>
</evidence>
<dbReference type="OMA" id="CRMMDPD"/>
<dbReference type="Gene3D" id="1.10.510.10">
    <property type="entry name" value="Transferase(Phosphotransferase) domain 1"/>
    <property type="match status" value="1"/>
</dbReference>
<dbReference type="KEGG" id="tps:THAPSDRAFT_263366"/>
<dbReference type="GO" id="GO:0005524">
    <property type="term" value="F:ATP binding"/>
    <property type="evidence" value="ECO:0007669"/>
    <property type="project" value="UniProtKB-UniRule"/>
</dbReference>
<dbReference type="GO" id="GO:0017148">
    <property type="term" value="P:negative regulation of translation"/>
    <property type="evidence" value="ECO:0007669"/>
    <property type="project" value="UniProtKB-KW"/>
</dbReference>
<accession>B8C6N1</accession>
<feature type="non-terminal residue" evidence="10">
    <location>
        <position position="301"/>
    </location>
</feature>
<comment type="similarity">
    <text evidence="6">Belongs to the protein kinase superfamily. Ser/Thr protein kinase family. GCN2 subfamily.</text>
</comment>
<dbReference type="InterPro" id="IPR000719">
    <property type="entry name" value="Prot_kinase_dom"/>
</dbReference>
<dbReference type="InterPro" id="IPR011009">
    <property type="entry name" value="Kinase-like_dom_sf"/>
</dbReference>
<proteinExistence type="inferred from homology"/>
<keyword evidence="2 7" id="KW-0547">Nucleotide-binding</keyword>
<dbReference type="GO" id="GO:0005634">
    <property type="term" value="C:nucleus"/>
    <property type="evidence" value="ECO:0000318"/>
    <property type="project" value="GO_Central"/>
</dbReference>
<protein>
    <recommendedName>
        <fullName evidence="9">Protein kinase domain-containing protein</fullName>
    </recommendedName>
</protein>
<dbReference type="InterPro" id="IPR050339">
    <property type="entry name" value="CC_SR_Kinase"/>
</dbReference>
<dbReference type="SUPFAM" id="SSF56112">
    <property type="entry name" value="Protein kinase-like (PK-like)"/>
    <property type="match status" value="1"/>
</dbReference>
<reference evidence="10 11" key="1">
    <citation type="journal article" date="2004" name="Science">
        <title>The genome of the diatom Thalassiosira pseudonana: ecology, evolution, and metabolism.</title>
        <authorList>
            <person name="Armbrust E.V."/>
            <person name="Berges J.A."/>
            <person name="Bowler C."/>
            <person name="Green B.R."/>
            <person name="Martinez D."/>
            <person name="Putnam N.H."/>
            <person name="Zhou S."/>
            <person name="Allen A.E."/>
            <person name="Apt K.E."/>
            <person name="Bechner M."/>
            <person name="Brzezinski M.A."/>
            <person name="Chaal B.K."/>
            <person name="Chiovitti A."/>
            <person name="Davis A.K."/>
            <person name="Demarest M.S."/>
            <person name="Detter J.C."/>
            <person name="Glavina T."/>
            <person name="Goodstein D."/>
            <person name="Hadi M.Z."/>
            <person name="Hellsten U."/>
            <person name="Hildebrand M."/>
            <person name="Jenkins B.D."/>
            <person name="Jurka J."/>
            <person name="Kapitonov V.V."/>
            <person name="Kroger N."/>
            <person name="Lau W.W."/>
            <person name="Lane T.W."/>
            <person name="Larimer F.W."/>
            <person name="Lippmeier J.C."/>
            <person name="Lucas S."/>
            <person name="Medina M."/>
            <person name="Montsant A."/>
            <person name="Obornik M."/>
            <person name="Parker M.S."/>
            <person name="Palenik B."/>
            <person name="Pazour G.J."/>
            <person name="Richardson P.M."/>
            <person name="Rynearson T.A."/>
            <person name="Saito M.A."/>
            <person name="Schwartz D.C."/>
            <person name="Thamatrakoln K."/>
            <person name="Valentin K."/>
            <person name="Vardi A."/>
            <person name="Wilkerson F.P."/>
            <person name="Rokhsar D.S."/>
        </authorList>
    </citation>
    <scope>NUCLEOTIDE SEQUENCE [LARGE SCALE GENOMIC DNA]</scope>
    <source>
        <strain evidence="10 11">CCMP1335</strain>
    </source>
</reference>
<dbReference type="PaxDb" id="35128-Thaps263366"/>